<feature type="transmembrane region" description="Helical" evidence="9">
    <location>
        <begin position="161"/>
        <end position="182"/>
    </location>
</feature>
<dbReference type="Proteomes" id="UP000289738">
    <property type="component" value="Chromosome A03"/>
</dbReference>
<keyword evidence="2 8" id="KW-0813">Transport</keyword>
<dbReference type="InterPro" id="IPR023271">
    <property type="entry name" value="Aquaporin-like"/>
</dbReference>
<dbReference type="Gramene" id="arahy.Tifrunner.gnm2.ann2.Ah03g136800.1">
    <property type="protein sequence ID" value="arahy.Tifrunner.gnm2.ann2.Ah03g136800.1-CDS-1"/>
    <property type="gene ID" value="arahy.Tifrunner.gnm2.ann2.Ah03g136800"/>
</dbReference>
<dbReference type="Pfam" id="PF00230">
    <property type="entry name" value="MIP"/>
    <property type="match status" value="1"/>
</dbReference>
<dbReference type="SMR" id="A0A445E186"/>
<comment type="subcellular location">
    <subcellularLocation>
        <location evidence="1">Membrane</location>
        <topology evidence="1">Multi-pass membrane protein</topology>
    </subcellularLocation>
</comment>
<dbReference type="AlphaFoldDB" id="A0A445E186"/>
<comment type="caution">
    <text evidence="10">The sequence shown here is derived from an EMBL/GenBank/DDBJ whole genome shotgun (WGS) entry which is preliminary data.</text>
</comment>
<dbReference type="PANTHER" id="PTHR46739">
    <property type="entry name" value="AQUAPORIN SIP1-1"/>
    <property type="match status" value="1"/>
</dbReference>
<evidence type="ECO:0000256" key="2">
    <source>
        <dbReference type="ARBA" id="ARBA00022448"/>
    </source>
</evidence>
<reference evidence="10 11" key="1">
    <citation type="submission" date="2019-01" db="EMBL/GenBank/DDBJ databases">
        <title>Sequencing of cultivated peanut Arachis hypogaea provides insights into genome evolution and oil improvement.</title>
        <authorList>
            <person name="Chen X."/>
        </authorList>
    </citation>
    <scope>NUCLEOTIDE SEQUENCE [LARGE SCALE GENOMIC DNA]</scope>
    <source>
        <strain evidence="11">cv. Fuhuasheng</strain>
        <tissue evidence="10">Leaves</tissue>
    </source>
</reference>
<dbReference type="PRINTS" id="PR00783">
    <property type="entry name" value="MINTRINSICP"/>
</dbReference>
<evidence type="ECO:0000256" key="4">
    <source>
        <dbReference type="ARBA" id="ARBA00022737"/>
    </source>
</evidence>
<comment type="similarity">
    <text evidence="7">Belongs to the MIP/aquaporin (TC 1.A.8) family. SIP (TC 1.A.8.10) subfamily.</text>
</comment>
<dbReference type="InterPro" id="IPR000425">
    <property type="entry name" value="MIP"/>
</dbReference>
<evidence type="ECO:0000256" key="7">
    <source>
        <dbReference type="ARBA" id="ARBA00024030"/>
    </source>
</evidence>
<feature type="transmembrane region" description="Helical" evidence="9">
    <location>
        <begin position="135"/>
        <end position="154"/>
    </location>
</feature>
<evidence type="ECO:0000256" key="9">
    <source>
        <dbReference type="SAM" id="Phobius"/>
    </source>
</evidence>
<evidence type="ECO:0000256" key="1">
    <source>
        <dbReference type="ARBA" id="ARBA00004141"/>
    </source>
</evidence>
<evidence type="ECO:0000256" key="8">
    <source>
        <dbReference type="RuleBase" id="RU000477"/>
    </source>
</evidence>
<dbReference type="EMBL" id="SDMP01000003">
    <property type="protein sequence ID" value="RYR69146.1"/>
    <property type="molecule type" value="Genomic_DNA"/>
</dbReference>
<feature type="transmembrane region" description="Helical" evidence="9">
    <location>
        <begin position="45"/>
        <end position="66"/>
    </location>
</feature>
<keyword evidence="4" id="KW-0677">Repeat</keyword>
<evidence type="ECO:0000313" key="11">
    <source>
        <dbReference type="Proteomes" id="UP000289738"/>
    </source>
</evidence>
<dbReference type="GO" id="GO:0015250">
    <property type="term" value="F:water channel activity"/>
    <property type="evidence" value="ECO:0007669"/>
    <property type="project" value="InterPro"/>
</dbReference>
<feature type="transmembrane region" description="Helical" evidence="9">
    <location>
        <begin position="208"/>
        <end position="229"/>
    </location>
</feature>
<keyword evidence="3 8" id="KW-0812">Transmembrane</keyword>
<dbReference type="STRING" id="3818.A0A445E186"/>
<protein>
    <recommendedName>
        <fullName evidence="12">Aquaporin</fullName>
    </recommendedName>
</protein>
<keyword evidence="11" id="KW-1185">Reference proteome</keyword>
<dbReference type="Gene3D" id="1.20.1080.10">
    <property type="entry name" value="Glycerol uptake facilitator protein"/>
    <property type="match status" value="1"/>
</dbReference>
<keyword evidence="6 9" id="KW-0472">Membrane</keyword>
<name>A0A445E186_ARAHY</name>
<dbReference type="OrthoDB" id="3222at2759"/>
<proteinExistence type="inferred from homology"/>
<evidence type="ECO:0008006" key="12">
    <source>
        <dbReference type="Google" id="ProtNLM"/>
    </source>
</evidence>
<organism evidence="10 11">
    <name type="scientific">Arachis hypogaea</name>
    <name type="common">Peanut</name>
    <dbReference type="NCBI Taxonomy" id="3818"/>
    <lineage>
        <taxon>Eukaryota</taxon>
        <taxon>Viridiplantae</taxon>
        <taxon>Streptophyta</taxon>
        <taxon>Embryophyta</taxon>
        <taxon>Tracheophyta</taxon>
        <taxon>Spermatophyta</taxon>
        <taxon>Magnoliopsida</taxon>
        <taxon>eudicotyledons</taxon>
        <taxon>Gunneridae</taxon>
        <taxon>Pentapetalae</taxon>
        <taxon>rosids</taxon>
        <taxon>fabids</taxon>
        <taxon>Fabales</taxon>
        <taxon>Fabaceae</taxon>
        <taxon>Papilionoideae</taxon>
        <taxon>50 kb inversion clade</taxon>
        <taxon>dalbergioids sensu lato</taxon>
        <taxon>Dalbergieae</taxon>
        <taxon>Pterocarpus clade</taxon>
        <taxon>Arachis</taxon>
    </lineage>
</organism>
<dbReference type="SUPFAM" id="SSF81338">
    <property type="entry name" value="Aquaporin-like"/>
    <property type="match status" value="1"/>
</dbReference>
<dbReference type="InterPro" id="IPR044222">
    <property type="entry name" value="SIP1-1/2-like"/>
</dbReference>
<dbReference type="GO" id="GO:0016020">
    <property type="term" value="C:membrane"/>
    <property type="evidence" value="ECO:0007669"/>
    <property type="project" value="UniProtKB-SubCell"/>
</dbReference>
<evidence type="ECO:0000256" key="5">
    <source>
        <dbReference type="ARBA" id="ARBA00022989"/>
    </source>
</evidence>
<evidence type="ECO:0000256" key="6">
    <source>
        <dbReference type="ARBA" id="ARBA00023136"/>
    </source>
</evidence>
<evidence type="ECO:0000256" key="3">
    <source>
        <dbReference type="ARBA" id="ARBA00022692"/>
    </source>
</evidence>
<evidence type="ECO:0000313" key="10">
    <source>
        <dbReference type="EMBL" id="RYR69146.1"/>
    </source>
</evidence>
<dbReference type="PANTHER" id="PTHR46739:SF2">
    <property type="entry name" value="MAJOR INTRINSIC PROTEIN (MIP) FAMILY TRANSPORTER"/>
    <property type="match status" value="1"/>
</dbReference>
<gene>
    <name evidence="10" type="ORF">Ahy_A03g015680</name>
</gene>
<accession>A0A445E186</accession>
<keyword evidence="5 9" id="KW-1133">Transmembrane helix</keyword>
<sequence length="243" mass="26329">MGAIKSAMGDAILTSVWVFSLSSQRIISSEISSFLGFKPFTLPSLFLSTIINSIIVFTITSIGRLLGGASFNPSSTVSSYFLGLRPDSSLSSLAIRFPAQALGGALGAKGLLSVVPPQYKILLKGPYLKVDLHTGAFAEGALVFALNLAILIIVMKGPKNAFLKVYMISLTTLTLAICGSGYTGPSMNPANAFGWAYMYNRHMNWELFYVYWICPFIGAFFAALVYKALFMSPPEMMKKQKKA</sequence>